<gene>
    <name evidence="1" type="ORF">GMARGA_LOCUS877</name>
</gene>
<accession>A0ABM8VXR6</accession>
<comment type="caution">
    <text evidence="1">The sequence shown here is derived from an EMBL/GenBank/DDBJ whole genome shotgun (WGS) entry which is preliminary data.</text>
</comment>
<evidence type="ECO:0000313" key="2">
    <source>
        <dbReference type="Proteomes" id="UP000789901"/>
    </source>
</evidence>
<dbReference type="EMBL" id="CAJVQB010000181">
    <property type="protein sequence ID" value="CAG8473205.1"/>
    <property type="molecule type" value="Genomic_DNA"/>
</dbReference>
<dbReference type="Proteomes" id="UP000789901">
    <property type="component" value="Unassembled WGS sequence"/>
</dbReference>
<evidence type="ECO:0000313" key="1">
    <source>
        <dbReference type="EMBL" id="CAG8473205.1"/>
    </source>
</evidence>
<organism evidence="1 2">
    <name type="scientific">Gigaspora margarita</name>
    <dbReference type="NCBI Taxonomy" id="4874"/>
    <lineage>
        <taxon>Eukaryota</taxon>
        <taxon>Fungi</taxon>
        <taxon>Fungi incertae sedis</taxon>
        <taxon>Mucoromycota</taxon>
        <taxon>Glomeromycotina</taxon>
        <taxon>Glomeromycetes</taxon>
        <taxon>Diversisporales</taxon>
        <taxon>Gigasporaceae</taxon>
        <taxon>Gigaspora</taxon>
    </lineage>
</organism>
<keyword evidence="2" id="KW-1185">Reference proteome</keyword>
<protein>
    <submittedName>
        <fullName evidence="1">3771_t:CDS:1</fullName>
    </submittedName>
</protein>
<proteinExistence type="predicted"/>
<reference evidence="1 2" key="1">
    <citation type="submission" date="2021-06" db="EMBL/GenBank/DDBJ databases">
        <authorList>
            <person name="Kallberg Y."/>
            <person name="Tangrot J."/>
            <person name="Rosling A."/>
        </authorList>
    </citation>
    <scope>NUCLEOTIDE SEQUENCE [LARGE SCALE GENOMIC DNA]</scope>
    <source>
        <strain evidence="1 2">120-4 pot B 10/14</strain>
    </source>
</reference>
<sequence length="74" mass="8705">MSNKDLFKLSFGQEFEYASFENTTKIAIDVQNKLLELDDFKKLMKHVEKVRKYILIVDNKVVTSDKSDTNFKNI</sequence>
<name>A0ABM8VXR6_GIGMA</name>